<dbReference type="Pfam" id="PF00254">
    <property type="entry name" value="FKBP_C"/>
    <property type="match status" value="1"/>
</dbReference>
<dbReference type="PANTHER" id="PTHR46512:SF1">
    <property type="entry name" value="PEPTIDYLPROLYL ISOMERASE"/>
    <property type="match status" value="1"/>
</dbReference>
<dbReference type="InParanoid" id="E0VH54"/>
<dbReference type="EnsemblMetazoa" id="PHUM202030-RA">
    <property type="protein sequence ID" value="PHUM202030-PA"/>
    <property type="gene ID" value="PHUM202030"/>
</dbReference>
<dbReference type="eggNOG" id="KOG0543">
    <property type="taxonomic scope" value="Eukaryota"/>
</dbReference>
<evidence type="ECO:0000256" key="4">
    <source>
        <dbReference type="PROSITE-ProRule" id="PRU00339"/>
    </source>
</evidence>
<dbReference type="HOGENOM" id="CLU_013615_1_2_1"/>
<reference evidence="8" key="3">
    <citation type="submission" date="2020-05" db="UniProtKB">
        <authorList>
            <consortium name="EnsemblMetazoa"/>
        </authorList>
    </citation>
    <scope>IDENTIFICATION</scope>
    <source>
        <strain evidence="8">USDA</strain>
    </source>
</reference>
<accession>E0VH54</accession>
<dbReference type="GO" id="GO:0005740">
    <property type="term" value="C:mitochondrial envelope"/>
    <property type="evidence" value="ECO:0007669"/>
    <property type="project" value="TreeGrafter"/>
</dbReference>
<dbReference type="GO" id="GO:0044183">
    <property type="term" value="F:protein folding chaperone"/>
    <property type="evidence" value="ECO:0007669"/>
    <property type="project" value="TreeGrafter"/>
</dbReference>
<feature type="compositionally biased region" description="Basic and acidic residues" evidence="5">
    <location>
        <begin position="41"/>
        <end position="52"/>
    </location>
</feature>
<dbReference type="PROSITE" id="PS50059">
    <property type="entry name" value="FKBP_PPIASE"/>
    <property type="match status" value="1"/>
</dbReference>
<dbReference type="InterPro" id="IPR001179">
    <property type="entry name" value="PPIase_FKBP_dom"/>
</dbReference>
<keyword evidence="3 7" id="KW-0413">Isomerase</keyword>
<dbReference type="InterPro" id="IPR011990">
    <property type="entry name" value="TPR-like_helical_dom_sf"/>
</dbReference>
<gene>
    <name evidence="8" type="primary">8238494</name>
    <name evidence="7" type="ORF">Phum_PHUM202030</name>
</gene>
<dbReference type="GO" id="GO:0005829">
    <property type="term" value="C:cytosol"/>
    <property type="evidence" value="ECO:0007669"/>
    <property type="project" value="TreeGrafter"/>
</dbReference>
<keyword evidence="2 4" id="KW-0802">TPR repeat</keyword>
<dbReference type="OMA" id="ICVASMK"/>
<dbReference type="FunCoup" id="E0VH54">
    <property type="interactions" value="829"/>
</dbReference>
<dbReference type="KEGG" id="phu:Phum_PHUM202030"/>
<keyword evidence="9" id="KW-1185">Reference proteome</keyword>
<reference evidence="7" key="1">
    <citation type="submission" date="2007-04" db="EMBL/GenBank/DDBJ databases">
        <title>Annotation of Pediculus humanus corporis strain USDA.</title>
        <authorList>
            <person name="Kirkness E."/>
            <person name="Hannick L."/>
            <person name="Hass B."/>
            <person name="Bruggner R."/>
            <person name="Lawson D."/>
            <person name="Bidwell S."/>
            <person name="Joardar V."/>
            <person name="Caler E."/>
            <person name="Walenz B."/>
            <person name="Inman J."/>
            <person name="Schobel S."/>
            <person name="Galinsky K."/>
            <person name="Amedeo P."/>
            <person name="Strausberg R."/>
        </authorList>
    </citation>
    <scope>NUCLEOTIDE SEQUENCE</scope>
    <source>
        <strain evidence="7">USDA</strain>
    </source>
</reference>
<keyword evidence="1" id="KW-0677">Repeat</keyword>
<dbReference type="AlphaFoldDB" id="E0VH54"/>
<feature type="compositionally biased region" description="Polar residues" evidence="5">
    <location>
        <begin position="24"/>
        <end position="40"/>
    </location>
</feature>
<evidence type="ECO:0000256" key="1">
    <source>
        <dbReference type="ARBA" id="ARBA00022737"/>
    </source>
</evidence>
<dbReference type="GO" id="GO:0012505">
    <property type="term" value="C:endomembrane system"/>
    <property type="evidence" value="ECO:0007669"/>
    <property type="project" value="TreeGrafter"/>
</dbReference>
<evidence type="ECO:0000313" key="9">
    <source>
        <dbReference type="Proteomes" id="UP000009046"/>
    </source>
</evidence>
<dbReference type="InterPro" id="IPR019734">
    <property type="entry name" value="TPR_rpt"/>
</dbReference>
<dbReference type="InterPro" id="IPR050754">
    <property type="entry name" value="FKBP4/5/8-like"/>
</dbReference>
<dbReference type="PANTHER" id="PTHR46512">
    <property type="entry name" value="PEPTIDYLPROLYL ISOMERASE"/>
    <property type="match status" value="1"/>
</dbReference>
<feature type="repeat" description="TPR" evidence="4">
    <location>
        <begin position="280"/>
        <end position="313"/>
    </location>
</feature>
<dbReference type="SUPFAM" id="SSF48452">
    <property type="entry name" value="TPR-like"/>
    <property type="match status" value="1"/>
</dbReference>
<name>E0VH54_PEDHC</name>
<dbReference type="EMBL" id="DS235161">
    <property type="protein sequence ID" value="EEB12710.1"/>
    <property type="molecule type" value="Genomic_DNA"/>
</dbReference>
<organism>
    <name type="scientific">Pediculus humanus subsp. corporis</name>
    <name type="common">Body louse</name>
    <dbReference type="NCBI Taxonomy" id="121224"/>
    <lineage>
        <taxon>Eukaryota</taxon>
        <taxon>Metazoa</taxon>
        <taxon>Ecdysozoa</taxon>
        <taxon>Arthropoda</taxon>
        <taxon>Hexapoda</taxon>
        <taxon>Insecta</taxon>
        <taxon>Pterygota</taxon>
        <taxon>Neoptera</taxon>
        <taxon>Paraneoptera</taxon>
        <taxon>Psocodea</taxon>
        <taxon>Troctomorpha</taxon>
        <taxon>Phthiraptera</taxon>
        <taxon>Anoplura</taxon>
        <taxon>Pediculidae</taxon>
        <taxon>Pediculus</taxon>
    </lineage>
</organism>
<dbReference type="SUPFAM" id="SSF54534">
    <property type="entry name" value="FKBP-like"/>
    <property type="match status" value="1"/>
</dbReference>
<evidence type="ECO:0000313" key="7">
    <source>
        <dbReference type="EMBL" id="EEB12710.1"/>
    </source>
</evidence>
<reference evidence="7" key="2">
    <citation type="submission" date="2007-04" db="EMBL/GenBank/DDBJ databases">
        <title>The genome of the human body louse.</title>
        <authorList>
            <consortium name="The Human Body Louse Genome Consortium"/>
            <person name="Kirkness E."/>
            <person name="Walenz B."/>
            <person name="Hass B."/>
            <person name="Bruggner R."/>
            <person name="Strausberg R."/>
        </authorList>
    </citation>
    <scope>NUCLEOTIDE SEQUENCE</scope>
    <source>
        <strain evidence="7">USDA</strain>
    </source>
</reference>
<dbReference type="PROSITE" id="PS50005">
    <property type="entry name" value="TPR"/>
    <property type="match status" value="1"/>
</dbReference>
<evidence type="ECO:0000256" key="2">
    <source>
        <dbReference type="ARBA" id="ARBA00022803"/>
    </source>
</evidence>
<sequence length="385" mass="43454">MPAVQLSDDLNVADSSVMPKNEEISPTFSNSTAISENDSENNGKNDSKASKCLDEPKDEWIDILGNGQLKLKTIKQGEPDSRPQANDICEIRLLGKLNDGKIVENFDSLKIELGSHEVVQGVELAVPLMNVGEEAIVVVSPRFGYGSVGNLPKIPPNATITYEVTLVNVLPEPNLEKISFTKRKILANNKKERGNWWYSRQDATKATQCYRKALNMLDETIPFCEEDESTINYTDDQVKEIIEQKLVIYNNLAAAQLMLEAYESALMSVNRVLQCDSKNVKALFRKGKILAAKGEINKAVEVLRQAYLLEPENSAIKMELSRCVKLQQTEKQHEKKLYRKMFGQEKNDGKFDKNSKLCKIIPKVTKLFLLNLYIFRKTIPHGRKC</sequence>
<dbReference type="CTD" id="8238494"/>
<dbReference type="Proteomes" id="UP000009046">
    <property type="component" value="Unassembled WGS sequence"/>
</dbReference>
<feature type="domain" description="PPIase FKBP-type" evidence="6">
    <location>
        <begin position="86"/>
        <end position="170"/>
    </location>
</feature>
<dbReference type="Gene3D" id="3.10.50.40">
    <property type="match status" value="1"/>
</dbReference>
<dbReference type="STRING" id="121224.E0VH54"/>
<proteinExistence type="predicted"/>
<evidence type="ECO:0000259" key="6">
    <source>
        <dbReference type="PROSITE" id="PS50059"/>
    </source>
</evidence>
<dbReference type="GeneID" id="8238494"/>
<feature type="region of interest" description="Disordered" evidence="5">
    <location>
        <begin position="1"/>
        <end position="52"/>
    </location>
</feature>
<evidence type="ECO:0000256" key="3">
    <source>
        <dbReference type="PROSITE-ProRule" id="PRU00277"/>
    </source>
</evidence>
<dbReference type="Gene3D" id="1.25.40.10">
    <property type="entry name" value="Tetratricopeptide repeat domain"/>
    <property type="match status" value="1"/>
</dbReference>
<dbReference type="GO" id="GO:0016020">
    <property type="term" value="C:membrane"/>
    <property type="evidence" value="ECO:0007669"/>
    <property type="project" value="TreeGrafter"/>
</dbReference>
<dbReference type="InterPro" id="IPR046357">
    <property type="entry name" value="PPIase_dom_sf"/>
</dbReference>
<evidence type="ECO:0000256" key="5">
    <source>
        <dbReference type="SAM" id="MobiDB-lite"/>
    </source>
</evidence>
<evidence type="ECO:0000313" key="8">
    <source>
        <dbReference type="EnsemblMetazoa" id="PHUM202030-PA"/>
    </source>
</evidence>
<dbReference type="EC" id="5.2.1.8" evidence="3"/>
<comment type="catalytic activity">
    <reaction evidence="3">
        <text>[protein]-peptidylproline (omega=180) = [protein]-peptidylproline (omega=0)</text>
        <dbReference type="Rhea" id="RHEA:16237"/>
        <dbReference type="Rhea" id="RHEA-COMP:10747"/>
        <dbReference type="Rhea" id="RHEA-COMP:10748"/>
        <dbReference type="ChEBI" id="CHEBI:83833"/>
        <dbReference type="ChEBI" id="CHEBI:83834"/>
        <dbReference type="EC" id="5.2.1.8"/>
    </reaction>
</comment>
<dbReference type="EMBL" id="AAZO01002344">
    <property type="status" value="NOT_ANNOTATED_CDS"/>
    <property type="molecule type" value="Genomic_DNA"/>
</dbReference>
<dbReference type="SMART" id="SM00028">
    <property type="entry name" value="TPR"/>
    <property type="match status" value="3"/>
</dbReference>
<protein>
    <recommendedName>
        <fullName evidence="3">peptidylprolyl isomerase</fullName>
        <ecNumber evidence="3">5.2.1.8</ecNumber>
    </recommendedName>
</protein>
<keyword evidence="3" id="KW-0697">Rotamase</keyword>
<dbReference type="GO" id="GO:0043066">
    <property type="term" value="P:negative regulation of apoptotic process"/>
    <property type="evidence" value="ECO:0007669"/>
    <property type="project" value="TreeGrafter"/>
</dbReference>
<dbReference type="GO" id="GO:0003755">
    <property type="term" value="F:peptidyl-prolyl cis-trans isomerase activity"/>
    <property type="evidence" value="ECO:0007669"/>
    <property type="project" value="UniProtKB-KW"/>
</dbReference>
<dbReference type="RefSeq" id="XP_002425448.1">
    <property type="nucleotide sequence ID" value="XM_002425403.1"/>
</dbReference>
<dbReference type="VEuPathDB" id="VectorBase:PHUM202030"/>
<dbReference type="OrthoDB" id="532682at2759"/>